<sequence length="60" mass="6882">MFKRVGVLERANGRSFKNILLVFITFYSAVEEEVCTFVSMGSRRSCRQGNCSTIVKCQHF</sequence>
<evidence type="ECO:0000313" key="3">
    <source>
        <dbReference type="Proteomes" id="UP000006727"/>
    </source>
</evidence>
<accession>A0A2K1IHI0</accession>
<gene>
    <name evidence="1" type="ORF">PHYPA_029324</name>
</gene>
<dbReference type="Gramene" id="Pp3c24_20120V3.2">
    <property type="protein sequence ID" value="PAC:32909115.CDS.1"/>
    <property type="gene ID" value="Pp3c24_20120"/>
</dbReference>
<dbReference type="EnsemblPlants" id="Pp3c24_20120V3.1">
    <property type="protein sequence ID" value="PAC:32909114.CDS.1"/>
    <property type="gene ID" value="Pp3c24_20120"/>
</dbReference>
<dbReference type="Proteomes" id="UP000006727">
    <property type="component" value="Chromosome 24"/>
</dbReference>
<evidence type="ECO:0000313" key="1">
    <source>
        <dbReference type="EMBL" id="PNR28731.1"/>
    </source>
</evidence>
<dbReference type="EMBL" id="ABEU02000024">
    <property type="protein sequence ID" value="PNR28731.1"/>
    <property type="molecule type" value="Genomic_DNA"/>
</dbReference>
<dbReference type="EnsemblPlants" id="Pp3c24_20120V3.2">
    <property type="protein sequence ID" value="PAC:32909115.CDS.1"/>
    <property type="gene ID" value="Pp3c24_20120"/>
</dbReference>
<proteinExistence type="predicted"/>
<dbReference type="InParanoid" id="A0A2K1IHI0"/>
<keyword evidence="3" id="KW-1185">Reference proteome</keyword>
<evidence type="ECO:0000313" key="2">
    <source>
        <dbReference type="EnsemblPlants" id="PAC:32909114.CDS.1"/>
    </source>
</evidence>
<name>A0A2K1IHI0_PHYPA</name>
<protein>
    <submittedName>
        <fullName evidence="1 2">Uncharacterized protein</fullName>
    </submittedName>
</protein>
<reference evidence="1 3" key="1">
    <citation type="journal article" date="2008" name="Science">
        <title>The Physcomitrella genome reveals evolutionary insights into the conquest of land by plants.</title>
        <authorList>
            <person name="Rensing S."/>
            <person name="Lang D."/>
            <person name="Zimmer A."/>
            <person name="Terry A."/>
            <person name="Salamov A."/>
            <person name="Shapiro H."/>
            <person name="Nishiyama T."/>
            <person name="Perroud P.-F."/>
            <person name="Lindquist E."/>
            <person name="Kamisugi Y."/>
            <person name="Tanahashi T."/>
            <person name="Sakakibara K."/>
            <person name="Fujita T."/>
            <person name="Oishi K."/>
            <person name="Shin-I T."/>
            <person name="Kuroki Y."/>
            <person name="Toyoda A."/>
            <person name="Suzuki Y."/>
            <person name="Hashimoto A."/>
            <person name="Yamaguchi K."/>
            <person name="Sugano A."/>
            <person name="Kohara Y."/>
            <person name="Fujiyama A."/>
            <person name="Anterola A."/>
            <person name="Aoki S."/>
            <person name="Ashton N."/>
            <person name="Barbazuk W.B."/>
            <person name="Barker E."/>
            <person name="Bennetzen J."/>
            <person name="Bezanilla M."/>
            <person name="Blankenship R."/>
            <person name="Cho S.H."/>
            <person name="Dutcher S."/>
            <person name="Estelle M."/>
            <person name="Fawcett J.A."/>
            <person name="Gundlach H."/>
            <person name="Hanada K."/>
            <person name="Heyl A."/>
            <person name="Hicks K.A."/>
            <person name="Hugh J."/>
            <person name="Lohr M."/>
            <person name="Mayer K."/>
            <person name="Melkozernov A."/>
            <person name="Murata T."/>
            <person name="Nelson D."/>
            <person name="Pils B."/>
            <person name="Prigge M."/>
            <person name="Reiss B."/>
            <person name="Renner T."/>
            <person name="Rombauts S."/>
            <person name="Rushton P."/>
            <person name="Sanderfoot A."/>
            <person name="Schween G."/>
            <person name="Shiu S.-H."/>
            <person name="Stueber K."/>
            <person name="Theodoulou F.L."/>
            <person name="Tu H."/>
            <person name="Van de Peer Y."/>
            <person name="Verrier P.J."/>
            <person name="Waters E."/>
            <person name="Wood A."/>
            <person name="Yang L."/>
            <person name="Cove D."/>
            <person name="Cuming A."/>
            <person name="Hasebe M."/>
            <person name="Lucas S."/>
            <person name="Mishler D.B."/>
            <person name="Reski R."/>
            <person name="Grigoriev I."/>
            <person name="Quatrano R.S."/>
            <person name="Boore J.L."/>
        </authorList>
    </citation>
    <scope>NUCLEOTIDE SEQUENCE [LARGE SCALE GENOMIC DNA]</scope>
    <source>
        <strain evidence="2 3">cv. Gransden 2004</strain>
    </source>
</reference>
<reference evidence="2" key="3">
    <citation type="submission" date="2020-12" db="UniProtKB">
        <authorList>
            <consortium name="EnsemblPlants"/>
        </authorList>
    </citation>
    <scope>IDENTIFICATION</scope>
</reference>
<organism evidence="1">
    <name type="scientific">Physcomitrium patens</name>
    <name type="common">Spreading-leaved earth moss</name>
    <name type="synonym">Physcomitrella patens</name>
    <dbReference type="NCBI Taxonomy" id="3218"/>
    <lineage>
        <taxon>Eukaryota</taxon>
        <taxon>Viridiplantae</taxon>
        <taxon>Streptophyta</taxon>
        <taxon>Embryophyta</taxon>
        <taxon>Bryophyta</taxon>
        <taxon>Bryophytina</taxon>
        <taxon>Bryopsida</taxon>
        <taxon>Funariidae</taxon>
        <taxon>Funariales</taxon>
        <taxon>Funariaceae</taxon>
        <taxon>Physcomitrium</taxon>
    </lineage>
</organism>
<reference evidence="1 3" key="2">
    <citation type="journal article" date="2018" name="Plant J.">
        <title>The Physcomitrella patens chromosome-scale assembly reveals moss genome structure and evolution.</title>
        <authorList>
            <person name="Lang D."/>
            <person name="Ullrich K.K."/>
            <person name="Murat F."/>
            <person name="Fuchs J."/>
            <person name="Jenkins J."/>
            <person name="Haas F.B."/>
            <person name="Piednoel M."/>
            <person name="Gundlach H."/>
            <person name="Van Bel M."/>
            <person name="Meyberg R."/>
            <person name="Vives C."/>
            <person name="Morata J."/>
            <person name="Symeonidi A."/>
            <person name="Hiss M."/>
            <person name="Muchero W."/>
            <person name="Kamisugi Y."/>
            <person name="Saleh O."/>
            <person name="Blanc G."/>
            <person name="Decker E.L."/>
            <person name="van Gessel N."/>
            <person name="Grimwood J."/>
            <person name="Hayes R.D."/>
            <person name="Graham S.W."/>
            <person name="Gunter L.E."/>
            <person name="McDaniel S.F."/>
            <person name="Hoernstein S.N.W."/>
            <person name="Larsson A."/>
            <person name="Li F.W."/>
            <person name="Perroud P.F."/>
            <person name="Phillips J."/>
            <person name="Ranjan P."/>
            <person name="Rokshar D.S."/>
            <person name="Rothfels C.J."/>
            <person name="Schneider L."/>
            <person name="Shu S."/>
            <person name="Stevenson D.W."/>
            <person name="Thummler F."/>
            <person name="Tillich M."/>
            <person name="Villarreal Aguilar J.C."/>
            <person name="Widiez T."/>
            <person name="Wong G.K."/>
            <person name="Wymore A."/>
            <person name="Zhang Y."/>
            <person name="Zimmer A.D."/>
            <person name="Quatrano R.S."/>
            <person name="Mayer K.F.X."/>
            <person name="Goodstein D."/>
            <person name="Casacuberta J.M."/>
            <person name="Vandepoele K."/>
            <person name="Reski R."/>
            <person name="Cuming A.C."/>
            <person name="Tuskan G.A."/>
            <person name="Maumus F."/>
            <person name="Salse J."/>
            <person name="Schmutz J."/>
            <person name="Rensing S.A."/>
        </authorList>
    </citation>
    <scope>NUCLEOTIDE SEQUENCE [LARGE SCALE GENOMIC DNA]</scope>
    <source>
        <strain evidence="2 3">cv. Gransden 2004</strain>
    </source>
</reference>
<dbReference type="Gramene" id="Pp3c24_20120V3.1">
    <property type="protein sequence ID" value="PAC:32909114.CDS.1"/>
    <property type="gene ID" value="Pp3c24_20120"/>
</dbReference>
<dbReference type="AlphaFoldDB" id="A0A2K1IHI0"/>